<keyword evidence="11" id="KW-0255">Endonuclease</keyword>
<dbReference type="InterPro" id="IPR011545">
    <property type="entry name" value="DEAD/DEAH_box_helicase_dom"/>
</dbReference>
<keyword evidence="5" id="KW-0378">Hydrolase</keyword>
<evidence type="ECO:0000256" key="6">
    <source>
        <dbReference type="ARBA" id="ARBA00022806"/>
    </source>
</evidence>
<evidence type="ECO:0000256" key="7">
    <source>
        <dbReference type="ARBA" id="ARBA00022840"/>
    </source>
</evidence>
<dbReference type="Gene3D" id="1.10.3210.30">
    <property type="match status" value="1"/>
</dbReference>
<proteinExistence type="inferred from homology"/>
<dbReference type="Proteomes" id="UP001247805">
    <property type="component" value="Unassembled WGS sequence"/>
</dbReference>
<dbReference type="InterPro" id="IPR006483">
    <property type="entry name" value="CRISPR-assoc_Cas3_HD"/>
</dbReference>
<keyword evidence="8" id="KW-0051">Antiviral defense</keyword>
<accession>A0ABU3T0L6</accession>
<dbReference type="Pfam" id="PF21384">
    <property type="entry name" value="Cas3_I-F_Cas2"/>
    <property type="match status" value="1"/>
</dbReference>
<name>A0ABU3T0L6_9ALTE</name>
<dbReference type="GO" id="GO:0004519">
    <property type="term" value="F:endonuclease activity"/>
    <property type="evidence" value="ECO:0007669"/>
    <property type="project" value="UniProtKB-KW"/>
</dbReference>
<evidence type="ECO:0000313" key="12">
    <source>
        <dbReference type="Proteomes" id="UP001247805"/>
    </source>
</evidence>
<comment type="similarity">
    <text evidence="1">In the N-terminal section; belongs to the CRISPR-associated nuclease Cas3-HD family.</text>
</comment>
<dbReference type="Pfam" id="PF18019">
    <property type="entry name" value="Cas3_HD"/>
    <property type="match status" value="1"/>
</dbReference>
<dbReference type="InterPro" id="IPR014001">
    <property type="entry name" value="Helicase_ATP-bd"/>
</dbReference>
<keyword evidence="6" id="KW-0347">Helicase</keyword>
<feature type="domain" description="Helicase ATP-binding" evidence="9">
    <location>
        <begin position="394"/>
        <end position="574"/>
    </location>
</feature>
<organism evidence="11 12">
    <name type="scientific">Paraglaciecola aquimarina</name>
    <dbReference type="NCBI Taxonomy" id="1235557"/>
    <lineage>
        <taxon>Bacteria</taxon>
        <taxon>Pseudomonadati</taxon>
        <taxon>Pseudomonadota</taxon>
        <taxon>Gammaproteobacteria</taxon>
        <taxon>Alteromonadales</taxon>
        <taxon>Alteromonadaceae</taxon>
        <taxon>Paraglaciecola</taxon>
    </lineage>
</organism>
<evidence type="ECO:0000256" key="2">
    <source>
        <dbReference type="ARBA" id="ARBA00009046"/>
    </source>
</evidence>
<gene>
    <name evidence="11" type="ORF">RS130_19565</name>
</gene>
<evidence type="ECO:0000313" key="11">
    <source>
        <dbReference type="EMBL" id="MDU0355790.1"/>
    </source>
</evidence>
<evidence type="ECO:0000256" key="5">
    <source>
        <dbReference type="ARBA" id="ARBA00022801"/>
    </source>
</evidence>
<keyword evidence="7" id="KW-0067">ATP-binding</keyword>
<keyword evidence="12" id="KW-1185">Reference proteome</keyword>
<evidence type="ECO:0000256" key="3">
    <source>
        <dbReference type="ARBA" id="ARBA00022723"/>
    </source>
</evidence>
<evidence type="ECO:0000259" key="10">
    <source>
        <dbReference type="PROSITE" id="PS51643"/>
    </source>
</evidence>
<dbReference type="InterPro" id="IPR048823">
    <property type="entry name" value="Cas3_I-F_Cas2"/>
</dbReference>
<dbReference type="PROSITE" id="PS51192">
    <property type="entry name" value="HELICASE_ATP_BIND_1"/>
    <property type="match status" value="1"/>
</dbReference>
<dbReference type="EMBL" id="JAWDIO010000002">
    <property type="protein sequence ID" value="MDU0355790.1"/>
    <property type="molecule type" value="Genomic_DNA"/>
</dbReference>
<dbReference type="PROSITE" id="PS51643">
    <property type="entry name" value="HD_CAS3"/>
    <property type="match status" value="1"/>
</dbReference>
<keyword evidence="11" id="KW-0540">Nuclease</keyword>
<dbReference type="Pfam" id="PF00270">
    <property type="entry name" value="DEAD"/>
    <property type="match status" value="1"/>
</dbReference>
<comment type="caution">
    <text evidence="11">The sequence shown here is derived from an EMBL/GenBank/DDBJ whole genome shotgun (WGS) entry which is preliminary data.</text>
</comment>
<feature type="domain" description="HD Cas3-type" evidence="10">
    <location>
        <begin position="94"/>
        <end position="333"/>
    </location>
</feature>
<dbReference type="InterPro" id="IPR054712">
    <property type="entry name" value="Cas3-like_dom"/>
</dbReference>
<evidence type="ECO:0000256" key="8">
    <source>
        <dbReference type="ARBA" id="ARBA00023118"/>
    </source>
</evidence>
<dbReference type="Pfam" id="PF22590">
    <property type="entry name" value="Cas3-like_C_2"/>
    <property type="match status" value="1"/>
</dbReference>
<dbReference type="InterPro" id="IPR027417">
    <property type="entry name" value="P-loop_NTPase"/>
</dbReference>
<keyword evidence="4" id="KW-0547">Nucleotide-binding</keyword>
<dbReference type="SUPFAM" id="SSF109604">
    <property type="entry name" value="HD-domain/PDEase-like"/>
    <property type="match status" value="1"/>
</dbReference>
<dbReference type="Gene3D" id="3.40.50.300">
    <property type="entry name" value="P-loop containing nucleotide triphosphate hydrolases"/>
    <property type="match status" value="1"/>
</dbReference>
<dbReference type="SMART" id="SM00487">
    <property type="entry name" value="DEXDc"/>
    <property type="match status" value="1"/>
</dbReference>
<evidence type="ECO:0000256" key="1">
    <source>
        <dbReference type="ARBA" id="ARBA00006847"/>
    </source>
</evidence>
<dbReference type="InterPro" id="IPR038257">
    <property type="entry name" value="CRISPR-assoc_Cas3_HD_sf"/>
</dbReference>
<evidence type="ECO:0000256" key="4">
    <source>
        <dbReference type="ARBA" id="ARBA00022741"/>
    </source>
</evidence>
<dbReference type="SUPFAM" id="SSF52540">
    <property type="entry name" value="P-loop containing nucleoside triphosphate hydrolases"/>
    <property type="match status" value="1"/>
</dbReference>
<dbReference type="NCBIfam" id="TIGR01596">
    <property type="entry name" value="cas3_HD"/>
    <property type="match status" value="1"/>
</dbReference>
<protein>
    <submittedName>
        <fullName evidence="11">CRISPR-associated endonuclease Cas3</fullName>
    </submittedName>
</protein>
<keyword evidence="3" id="KW-0479">Metal-binding</keyword>
<comment type="similarity">
    <text evidence="2">In the central section; belongs to the CRISPR-associated helicase Cas3 family.</text>
</comment>
<reference evidence="11 12" key="1">
    <citation type="submission" date="2023-10" db="EMBL/GenBank/DDBJ databases">
        <title>Glaciecola aquimarina strain GGW-M5 nov., isolated from a coastal seawater.</title>
        <authorList>
            <person name="Bayburt H."/>
            <person name="Kim J.M."/>
            <person name="Choi B.J."/>
            <person name="Jeon C.O."/>
        </authorList>
    </citation>
    <scope>NUCLEOTIDE SEQUENCE [LARGE SCALE GENOMIC DNA]</scope>
    <source>
        <strain evidence="11 12">KCTC 32108</strain>
    </source>
</reference>
<evidence type="ECO:0000259" key="9">
    <source>
        <dbReference type="PROSITE" id="PS51192"/>
    </source>
</evidence>
<sequence length="796" mass="90775">MLDAFANRIGDNTWQTVITEDGLITVKKMLRQTASRSTAVSCHWIRSRARSQFLWVVGNRHKFNSEGIVPVNSTGKEVFMDTKPLKPIKGMIYANTHLQRLDHHLFAVGFVAEQLYLHFYPEKKNHAKAAFIAGCLHDIGKLDPSFQSWVIKTKNKTYLAEDGQHIDDAKFSFEKHPRHNEISSLIFQCLSNNVKSVSSSIKLTIKHAIYWHHAKPFRTKERDGFETYGKIFNKLKSSLEDNVQTLLSEQSVEMLNTVCELEQTYRGEESSLLKKSYTQEFDSEVLVNYEHTPLPQYKEYPLSENIRDYSDKALFNAHNNEVRACLITADRWVSSLSANELASYIENQKLGDFVEEQLANNILVESSLVSHIQNCLALFPDSSRSQKQSDVANKLAEDSEYIKVLAGAAGCGKTKIALEWAALRNVQQVIWVCPRVQICQGIFTELKASDNPYLEDATVEIFTGEYKFTNDFDTPTPEEEQLTADIVITTIDQLLSGIISHTKADRLLNYLNAHIVFDEYHEYINMPAFNLLFAELVKSRNKLKGGTNILLVSATPNYFYLEKVLNLDVDYDVVEMSSFNEKSYQLDFVDYDESSEDEHNPLYQKHNLKTFVISNTATTAQKSFIHNLDDENAILLHSKYKKSDKKRLFNRVFEAFKRDGNQMYDLLRSGPIVQASLNISCDYMVSEITTAENSLQRMGRLDRFGKNDDINHYTIAIPENIAANKGTGAVSRFLSSSNSLLSAKAWYQFLMEESDGGNRVFTIAEMYQLYKNFYQSSSAIELIEQDAIAAMKKAHP</sequence>